<feature type="domain" description="DUF1549" evidence="2">
    <location>
        <begin position="55"/>
        <end position="235"/>
    </location>
</feature>
<dbReference type="RefSeq" id="WP_145181412.1">
    <property type="nucleotide sequence ID" value="NZ_CP036266.1"/>
</dbReference>
<keyword evidence="5" id="KW-1185">Reference proteome</keyword>
<dbReference type="InterPro" id="IPR022655">
    <property type="entry name" value="DUF1553"/>
</dbReference>
<dbReference type="PANTHER" id="PTHR35889">
    <property type="entry name" value="CYCLOINULO-OLIGOSACCHARIDE FRUCTANOTRANSFERASE-RELATED"/>
    <property type="match status" value="1"/>
</dbReference>
<evidence type="ECO:0000256" key="1">
    <source>
        <dbReference type="SAM" id="SignalP"/>
    </source>
</evidence>
<dbReference type="AlphaFoldDB" id="A0A517PJP8"/>
<dbReference type="Pfam" id="PF07587">
    <property type="entry name" value="PSD1"/>
    <property type="match status" value="1"/>
</dbReference>
<dbReference type="EMBL" id="CP036266">
    <property type="protein sequence ID" value="QDT19602.1"/>
    <property type="molecule type" value="Genomic_DNA"/>
</dbReference>
<evidence type="ECO:0000313" key="4">
    <source>
        <dbReference type="EMBL" id="QDT19602.1"/>
    </source>
</evidence>
<evidence type="ECO:0008006" key="6">
    <source>
        <dbReference type="Google" id="ProtNLM"/>
    </source>
</evidence>
<feature type="domain" description="DUF1553" evidence="3">
    <location>
        <begin position="315"/>
        <end position="448"/>
    </location>
</feature>
<name>A0A517PJP8_9PLAN</name>
<keyword evidence="1" id="KW-0732">Signal</keyword>
<evidence type="ECO:0000259" key="3">
    <source>
        <dbReference type="Pfam" id="PF07587"/>
    </source>
</evidence>
<dbReference type="Proteomes" id="UP000320421">
    <property type="component" value="Chromosome"/>
</dbReference>
<dbReference type="Pfam" id="PF07583">
    <property type="entry name" value="PSCyt2"/>
    <property type="match status" value="1"/>
</dbReference>
<evidence type="ECO:0000313" key="5">
    <source>
        <dbReference type="Proteomes" id="UP000320421"/>
    </source>
</evidence>
<accession>A0A517PJP8</accession>
<sequence length="578" mass="65049" precursor="true">MFRPNMRVYVSLLIVFSCSTLAPHPVCANSSTKADEPLVASKPTLPVARRISSLIDEQIQNGTKDYAKLASPVCSDAEFVRRVYLDLTGRIPTVTQTRAFLDDSQPDKRAALVDQLLETPEYARHISQRLDVMLMERLRKKYINVTLWEEYLRDAVAENKPLDQLVREILAADGSGKGQQAEARFYLARDGDVNELTRDISRIFLGANLTCAQCHDHPDVAEWKQDHYYGISAFLVRSFVFTDKKKKQTVFAEKAEGEVKFESVFEVRDKTSKGPETTLPVVFNGPKVAEPAFKKGEEYNVKPAKDVRPIPKYSRRAQLGDALTSSQNRRFARTMANRLWAMVMGRGIVHPLDADHSDNPPSHPELLELLTDEFTASGYDLKWYLRELVLSKTYQRSSSNELFASKSDQELSDAQFAHAILKPLTPEQFSRSVLEATGQAEVYRQSLKDKLSEAALRKNLVGYERQFVSLFGGLPGEPVEGFETTADQILYLSNNGSIQGILSPRSGNTADRVLKIPADQPEQMAEELYLSVLNRRPDATETQEVAELLAGKTGTARNDMVIDLVWALMMSSEFRFNH</sequence>
<organism evidence="4 5">
    <name type="scientific">Gimesia chilikensis</name>
    <dbReference type="NCBI Taxonomy" id="2605989"/>
    <lineage>
        <taxon>Bacteria</taxon>
        <taxon>Pseudomonadati</taxon>
        <taxon>Planctomycetota</taxon>
        <taxon>Planctomycetia</taxon>
        <taxon>Planctomycetales</taxon>
        <taxon>Planctomycetaceae</taxon>
        <taxon>Gimesia</taxon>
    </lineage>
</organism>
<protein>
    <recommendedName>
        <fullName evidence="6">DUF1549 domain-containing protein</fullName>
    </recommendedName>
</protein>
<proteinExistence type="predicted"/>
<feature type="chain" id="PRO_5021782121" description="DUF1549 domain-containing protein" evidence="1">
    <location>
        <begin position="29"/>
        <end position="578"/>
    </location>
</feature>
<evidence type="ECO:0000259" key="2">
    <source>
        <dbReference type="Pfam" id="PF07583"/>
    </source>
</evidence>
<dbReference type="PROSITE" id="PS51257">
    <property type="entry name" value="PROKAR_LIPOPROTEIN"/>
    <property type="match status" value="1"/>
</dbReference>
<dbReference type="InterPro" id="IPR011444">
    <property type="entry name" value="DUF1549"/>
</dbReference>
<dbReference type="OrthoDB" id="289126at2"/>
<feature type="signal peptide" evidence="1">
    <location>
        <begin position="1"/>
        <end position="28"/>
    </location>
</feature>
<dbReference type="PANTHER" id="PTHR35889:SF3">
    <property type="entry name" value="F-BOX DOMAIN-CONTAINING PROTEIN"/>
    <property type="match status" value="1"/>
</dbReference>
<gene>
    <name evidence="4" type="ORF">HG66A1_13690</name>
</gene>
<reference evidence="4 5" key="1">
    <citation type="submission" date="2019-02" db="EMBL/GenBank/DDBJ databases">
        <title>Deep-cultivation of Planctomycetes and their phenomic and genomic characterization uncovers novel biology.</title>
        <authorList>
            <person name="Wiegand S."/>
            <person name="Jogler M."/>
            <person name="Boedeker C."/>
            <person name="Pinto D."/>
            <person name="Vollmers J."/>
            <person name="Rivas-Marin E."/>
            <person name="Kohn T."/>
            <person name="Peeters S.H."/>
            <person name="Heuer A."/>
            <person name="Rast P."/>
            <person name="Oberbeckmann S."/>
            <person name="Bunk B."/>
            <person name="Jeske O."/>
            <person name="Meyerdierks A."/>
            <person name="Storesund J.E."/>
            <person name="Kallscheuer N."/>
            <person name="Luecker S."/>
            <person name="Lage O.M."/>
            <person name="Pohl T."/>
            <person name="Merkel B.J."/>
            <person name="Hornburger P."/>
            <person name="Mueller R.-W."/>
            <person name="Bruemmer F."/>
            <person name="Labrenz M."/>
            <person name="Spormann A.M."/>
            <person name="Op den Camp H."/>
            <person name="Overmann J."/>
            <person name="Amann R."/>
            <person name="Jetten M.S.M."/>
            <person name="Mascher T."/>
            <person name="Medema M.H."/>
            <person name="Devos D.P."/>
            <person name="Kaster A.-K."/>
            <person name="Ovreas L."/>
            <person name="Rohde M."/>
            <person name="Galperin M.Y."/>
            <person name="Jogler C."/>
        </authorList>
    </citation>
    <scope>NUCLEOTIDE SEQUENCE [LARGE SCALE GENOMIC DNA]</scope>
    <source>
        <strain evidence="4 5">HG66A1</strain>
    </source>
</reference>